<keyword evidence="1" id="KW-0812">Transmembrane</keyword>
<keyword evidence="1" id="KW-1133">Transmembrane helix</keyword>
<dbReference type="AlphaFoldDB" id="A0A6C0LDR6"/>
<feature type="transmembrane region" description="Helical" evidence="1">
    <location>
        <begin position="15"/>
        <end position="33"/>
    </location>
</feature>
<protein>
    <submittedName>
        <fullName evidence="2">Uncharacterized protein</fullName>
    </submittedName>
</protein>
<proteinExistence type="predicted"/>
<evidence type="ECO:0000256" key="1">
    <source>
        <dbReference type="SAM" id="Phobius"/>
    </source>
</evidence>
<sequence length="1145" mass="131661">MLNYNTISLEENMQYIYLSIFIMLFIVIILFYLKETNRKHYKLFEKYGETRGGTQIYSKQQLKLDPTPLFYPSKDATVTLRPCEIRFNKNGSSKYIFKDGWEEIATINNNTIEKSIDLKYDNKILTKEGANKSDFNNFSEESRCFKLKNEDNDLNAHKYSENALISYNDNKYTTLQTADGSKKEYIQMNFNPSLAEETDYHKYAIESVCSYTYDTILTPPLKNVALYRLFINDENIIQSIDKIEINAANNNIFESRPFSLTELLDTSSANYYYDTNSNAFKFKINKNDKILGITIYKFERNLLCDKEEIISYDNLITDDTKLNTVALINIDKLIEPIVINDTELTADILDKFRTRVGNNYEPKNFANKEKILEIIKNHIDTRIDSLNVPIRKEIVVKNAELKELEKVKNAFADKISTIDKYIINIITMDVLNYDAETKNFLNKYLKPGKISYQKYVEKKILEPKINDDKLKATLKDNTKTIDYAFGGNGQILATPHFPDAHRIDNANQTLSHGSWTIQSSLKTVANQGLSAILKDSTRRVKTQTIQGTRQVPIYRNVCTPVRTGGEVYFYKNGYYGWPRVQYGPGNYDVKSLDLSSFKNSSSVVDFGSIFVSYGMEATLYYNNGRRLDFDFSDDTLFRYQMRGGIKSFEIKHKKKCEDVHDGGYRTEGTDVNHNSAYGADGINPEITITMSAVNFISGFEFYGINGLYNTSCNAKNIEVYGKYQNAKGAWITTKVLTFVLPNYASWDYSQFYKLDIPGDYKQIVFKIVNNWGDRSSTKIGSITLYHHPITTNAKSMNLPTDIPVKINGINHNLIAGDYNMSADIRNKIYTLTHKQTGRQIAKFANANNLVISYGVPKDMHSLLKHNKDNISYANIKNDIRENDVADNLILLTANKDLDTYETYKIKSYVYNNINYRPNIKLYDSSKKEMSNTKYKVLMDDYPKNKNVIIVLNIYIIVDISITGAIYLKSTKNNNDLFEYNKKTVRDINTAINKSIADSKNAKNLDDLKDIFDITDKEDEIDDLELSLVKKSAVKKDAFGKTILSIRRDIEEYIDDITINKLKNTYFNMANIDDLGDDNNAKVYHNEINITEAIGAGAGDKYKKYISYQDVPSDLRTPSIEKVQSNEIYDVRDYAKKYIYFTVKSK</sequence>
<keyword evidence="1" id="KW-0472">Membrane</keyword>
<accession>A0A6C0LDR6</accession>
<reference evidence="2" key="1">
    <citation type="journal article" date="2020" name="Nature">
        <title>Giant virus diversity and host interactions through global metagenomics.</title>
        <authorList>
            <person name="Schulz F."/>
            <person name="Roux S."/>
            <person name="Paez-Espino D."/>
            <person name="Jungbluth S."/>
            <person name="Walsh D.A."/>
            <person name="Denef V.J."/>
            <person name="McMahon K.D."/>
            <person name="Konstantinidis K.T."/>
            <person name="Eloe-Fadrosh E.A."/>
            <person name="Kyrpides N.C."/>
            <person name="Woyke T."/>
        </authorList>
    </citation>
    <scope>NUCLEOTIDE SEQUENCE</scope>
    <source>
        <strain evidence="2">GVMAG-M-3300027769-26</strain>
    </source>
</reference>
<organism evidence="2">
    <name type="scientific">viral metagenome</name>
    <dbReference type="NCBI Taxonomy" id="1070528"/>
    <lineage>
        <taxon>unclassified sequences</taxon>
        <taxon>metagenomes</taxon>
        <taxon>organismal metagenomes</taxon>
    </lineage>
</organism>
<name>A0A6C0LDR6_9ZZZZ</name>
<dbReference type="EMBL" id="MN740462">
    <property type="protein sequence ID" value="QHU27791.1"/>
    <property type="molecule type" value="Genomic_DNA"/>
</dbReference>
<evidence type="ECO:0000313" key="2">
    <source>
        <dbReference type="EMBL" id="QHU27791.1"/>
    </source>
</evidence>